<accession>A0A316YNW4</accession>
<dbReference type="EMBL" id="KZ819635">
    <property type="protein sequence ID" value="PWN91067.1"/>
    <property type="molecule type" value="Genomic_DNA"/>
</dbReference>
<reference evidence="1 2" key="1">
    <citation type="journal article" date="2018" name="Mol. Biol. Evol.">
        <title>Broad Genomic Sampling Reveals a Smut Pathogenic Ancestry of the Fungal Clade Ustilaginomycotina.</title>
        <authorList>
            <person name="Kijpornyongpan T."/>
            <person name="Mondo S.J."/>
            <person name="Barry K."/>
            <person name="Sandor L."/>
            <person name="Lee J."/>
            <person name="Lipzen A."/>
            <person name="Pangilinan J."/>
            <person name="LaButti K."/>
            <person name="Hainaut M."/>
            <person name="Henrissat B."/>
            <person name="Grigoriev I.V."/>
            <person name="Spatafora J.W."/>
            <person name="Aime M.C."/>
        </authorList>
    </citation>
    <scope>NUCLEOTIDE SEQUENCE [LARGE SCALE GENOMIC DNA]</scope>
    <source>
        <strain evidence="1 2">MCA 4198</strain>
    </source>
</reference>
<proteinExistence type="predicted"/>
<gene>
    <name evidence="1" type="ORF">FA10DRAFT_277985</name>
</gene>
<dbReference type="RefSeq" id="XP_025378265.1">
    <property type="nucleotide sequence ID" value="XM_025523422.1"/>
</dbReference>
<name>A0A316YNW4_9BASI</name>
<dbReference type="AlphaFoldDB" id="A0A316YNW4"/>
<evidence type="ECO:0000313" key="1">
    <source>
        <dbReference type="EMBL" id="PWN91067.1"/>
    </source>
</evidence>
<organism evidence="1 2">
    <name type="scientific">Acaromyces ingoldii</name>
    <dbReference type="NCBI Taxonomy" id="215250"/>
    <lineage>
        <taxon>Eukaryota</taxon>
        <taxon>Fungi</taxon>
        <taxon>Dikarya</taxon>
        <taxon>Basidiomycota</taxon>
        <taxon>Ustilaginomycotina</taxon>
        <taxon>Exobasidiomycetes</taxon>
        <taxon>Exobasidiales</taxon>
        <taxon>Cryptobasidiaceae</taxon>
        <taxon>Acaromyces</taxon>
    </lineage>
</organism>
<dbReference type="GeneID" id="37045338"/>
<dbReference type="InParanoid" id="A0A316YNW4"/>
<keyword evidence="2" id="KW-1185">Reference proteome</keyword>
<evidence type="ECO:0000313" key="2">
    <source>
        <dbReference type="Proteomes" id="UP000245768"/>
    </source>
</evidence>
<protein>
    <submittedName>
        <fullName evidence="1">Uncharacterized protein</fullName>
    </submittedName>
</protein>
<dbReference type="Proteomes" id="UP000245768">
    <property type="component" value="Unassembled WGS sequence"/>
</dbReference>
<sequence>MVSPRALANALAGSSRLSMPSERISNLSTIPGTPFFEDPGAPVAAVQSLNISITNDEECDPSRLTYRLVVPQQYVSPDNFYELQMAALYYIVDPKQPDPIKRYNDSYAYEVYSNQTFYDTAAPNRTVQANQTVFEPTVWSPQVPYTGVESQGQNVTLSDGTMSVTLNDTLLVIARIKNNVNFTDPTDEGDPGSKFFYWTPSTSCLHKLQEGLPLRTDSSSITLPSLSLTSALVGLSLLISS</sequence>